<keyword evidence="7" id="KW-0449">Lipoprotein</keyword>
<gene>
    <name evidence="11" type="ORF">DW758_10420</name>
    <name evidence="10" type="ORF">DXB37_07170</name>
    <name evidence="8" type="ORF">GAP55_12540</name>
    <name evidence="9" type="ORF">JQN06_02720</name>
</gene>
<keyword evidence="6" id="KW-0998">Cell outer membrane</keyword>
<evidence type="ECO:0000313" key="10">
    <source>
        <dbReference type="EMBL" id="RGN94946.1"/>
    </source>
</evidence>
<dbReference type="EMBL" id="QSJZ01000007">
    <property type="protein sequence ID" value="RHE23225.1"/>
    <property type="molecule type" value="Genomic_DNA"/>
</dbReference>
<evidence type="ECO:0000313" key="12">
    <source>
        <dbReference type="Proteomes" id="UP000260759"/>
    </source>
</evidence>
<dbReference type="AlphaFoldDB" id="A0A139KAD7"/>
<reference evidence="12 13" key="1">
    <citation type="submission" date="2018-08" db="EMBL/GenBank/DDBJ databases">
        <title>A genome reference for cultivated species of the human gut microbiota.</title>
        <authorList>
            <person name="Zou Y."/>
            <person name="Xue W."/>
            <person name="Luo G."/>
        </authorList>
    </citation>
    <scope>NUCLEOTIDE SEQUENCE [LARGE SCALE GENOMIC DNA]</scope>
    <source>
        <strain evidence="11 13">AM29-12AC</strain>
        <strain evidence="10 12">OM03-4</strain>
    </source>
</reference>
<evidence type="ECO:0000256" key="2">
    <source>
        <dbReference type="ARBA" id="ARBA00007248"/>
    </source>
</evidence>
<dbReference type="Proteomes" id="UP001196342">
    <property type="component" value="Unassembled WGS sequence"/>
</dbReference>
<evidence type="ECO:0000313" key="15">
    <source>
        <dbReference type="Proteomes" id="UP001196342"/>
    </source>
</evidence>
<comment type="subcellular location">
    <subcellularLocation>
        <location evidence="1">Cell outer membrane</location>
    </subcellularLocation>
</comment>
<evidence type="ECO:0000256" key="7">
    <source>
        <dbReference type="ARBA" id="ARBA00023288"/>
    </source>
</evidence>
<dbReference type="InterPro" id="IPR014941">
    <property type="entry name" value="FimB/Mfa2/Mfa3"/>
</dbReference>
<evidence type="ECO:0000313" key="9">
    <source>
        <dbReference type="EMBL" id="MBT8725089.1"/>
    </source>
</evidence>
<dbReference type="Proteomes" id="UP000466952">
    <property type="component" value="Unassembled WGS sequence"/>
</dbReference>
<comment type="caution">
    <text evidence="10">The sequence shown here is derived from an EMBL/GenBank/DDBJ whole genome shotgun (WGS) entry which is preliminary data.</text>
</comment>
<dbReference type="Pfam" id="PF08842">
    <property type="entry name" value="Mfa2"/>
    <property type="match status" value="1"/>
</dbReference>
<keyword evidence="15" id="KW-1185">Reference proteome</keyword>
<accession>A0A139KAD7</accession>
<reference evidence="8 14" key="2">
    <citation type="journal article" date="2019" name="Nat. Med.">
        <title>A library of human gut bacterial isolates paired with longitudinal multiomics data enables mechanistic microbiome research.</title>
        <authorList>
            <person name="Poyet M."/>
            <person name="Groussin M."/>
            <person name="Gibbons S.M."/>
            <person name="Avila-Pacheco J."/>
            <person name="Jiang X."/>
            <person name="Kearney S.M."/>
            <person name="Perrotta A.R."/>
            <person name="Berdy B."/>
            <person name="Zhao S."/>
            <person name="Lieberman T.D."/>
            <person name="Swanson P.K."/>
            <person name="Smith M."/>
            <person name="Roesemann S."/>
            <person name="Alexander J.E."/>
            <person name="Rich S.A."/>
            <person name="Livny J."/>
            <person name="Vlamakis H."/>
            <person name="Clish C."/>
            <person name="Bullock K."/>
            <person name="Deik A."/>
            <person name="Scott J."/>
            <person name="Pierce K.A."/>
            <person name="Xavier R.J."/>
            <person name="Alm E.J."/>
        </authorList>
    </citation>
    <scope>NUCLEOTIDE SEQUENCE [LARGE SCALE GENOMIC DNA]</scope>
    <source>
        <strain evidence="8 14">BIOML-A11</strain>
    </source>
</reference>
<proteinExistence type="inferred from homology"/>
<evidence type="ECO:0000313" key="8">
    <source>
        <dbReference type="EMBL" id="KAB4211800.1"/>
    </source>
</evidence>
<dbReference type="EMBL" id="QSVA01000005">
    <property type="protein sequence ID" value="RGN94946.1"/>
    <property type="molecule type" value="Genomic_DNA"/>
</dbReference>
<dbReference type="RefSeq" id="WP_004293542.1">
    <property type="nucleotide sequence ID" value="NZ_CACRTC010000044.1"/>
</dbReference>
<evidence type="ECO:0000256" key="4">
    <source>
        <dbReference type="ARBA" id="ARBA00023136"/>
    </source>
</evidence>
<sequence>MKLTNIVFCLTLLAGAATSCIREDLDDCLSTNTLLLSYKGDGTTEIFPDKICRVEMFVFDAENRCVNSSILPEEQVKDRTATLPPLAAGDYRIVCLGNTHHTKVDGIATGDFGRMLFAAGDYFDEKQVAGNDSLYYATTSYTVLPYSGDEEANQTKTIEFASSHYDLSVEVAGVPAPGTRAGSLPVLEICGVSPCTDFENRACGEATDYLLETEYEAGKALLTARTNIMRHKNHENVNIRLSAAPNGEPLAEVNLARFLADNPIIDCSKHEVLIPIRIEFKSGEITVSVPEWYIEQVKPEF</sequence>
<dbReference type="Gene3D" id="2.60.40.2100">
    <property type="match status" value="1"/>
</dbReference>
<protein>
    <submittedName>
        <fullName evidence="8">FimB/Mfa2 family fimbrial subunit</fullName>
    </submittedName>
</protein>
<dbReference type="PROSITE" id="PS51257">
    <property type="entry name" value="PROKAR_LIPOPROTEIN"/>
    <property type="match status" value="1"/>
</dbReference>
<keyword evidence="3" id="KW-0732">Signal</keyword>
<dbReference type="Proteomes" id="UP000283601">
    <property type="component" value="Unassembled WGS sequence"/>
</dbReference>
<evidence type="ECO:0000256" key="6">
    <source>
        <dbReference type="ARBA" id="ARBA00023237"/>
    </source>
</evidence>
<dbReference type="EMBL" id="JAFBJK010000002">
    <property type="protein sequence ID" value="MBT8725089.1"/>
    <property type="molecule type" value="Genomic_DNA"/>
</dbReference>
<evidence type="ECO:0000313" key="13">
    <source>
        <dbReference type="Proteomes" id="UP000283601"/>
    </source>
</evidence>
<evidence type="ECO:0000256" key="1">
    <source>
        <dbReference type="ARBA" id="ARBA00004442"/>
    </source>
</evidence>
<dbReference type="Proteomes" id="UP000260759">
    <property type="component" value="Unassembled WGS sequence"/>
</dbReference>
<dbReference type="GO" id="GO:0009279">
    <property type="term" value="C:cell outer membrane"/>
    <property type="evidence" value="ECO:0007669"/>
    <property type="project" value="UniProtKB-SubCell"/>
</dbReference>
<comment type="similarity">
    <text evidence="2">Belongs to the bacteroidetes fimbrillin superfamily. FimB/Mfa2 family.</text>
</comment>
<evidence type="ECO:0000256" key="5">
    <source>
        <dbReference type="ARBA" id="ARBA00023139"/>
    </source>
</evidence>
<keyword evidence="5" id="KW-0564">Palmitate</keyword>
<name>A0A139KAD7_BACUN</name>
<evidence type="ECO:0000256" key="3">
    <source>
        <dbReference type="ARBA" id="ARBA00022729"/>
    </source>
</evidence>
<dbReference type="EMBL" id="WCTR01000008">
    <property type="protein sequence ID" value="KAB4211800.1"/>
    <property type="molecule type" value="Genomic_DNA"/>
</dbReference>
<reference evidence="9 15" key="3">
    <citation type="submission" date="2020-12" db="EMBL/GenBank/DDBJ databases">
        <title>Microorganisms.</title>
        <authorList>
            <person name="Matos J."/>
            <person name="Faleiro L."/>
            <person name="Duarte I."/>
        </authorList>
    </citation>
    <scope>NUCLEOTIDE SEQUENCE [LARGE SCALE GENOMIC DNA]</scope>
    <source>
        <strain evidence="9 15">PtFD3Pch2</strain>
    </source>
</reference>
<evidence type="ECO:0000313" key="11">
    <source>
        <dbReference type="EMBL" id="RHE23225.1"/>
    </source>
</evidence>
<evidence type="ECO:0000313" key="14">
    <source>
        <dbReference type="Proteomes" id="UP000466952"/>
    </source>
</evidence>
<organism evidence="10 12">
    <name type="scientific">Bacteroides uniformis</name>
    <dbReference type="NCBI Taxonomy" id="820"/>
    <lineage>
        <taxon>Bacteria</taxon>
        <taxon>Pseudomonadati</taxon>
        <taxon>Bacteroidota</taxon>
        <taxon>Bacteroidia</taxon>
        <taxon>Bacteroidales</taxon>
        <taxon>Bacteroidaceae</taxon>
        <taxon>Bacteroides</taxon>
    </lineage>
</organism>
<keyword evidence="4" id="KW-0472">Membrane</keyword>